<dbReference type="Proteomes" id="UP000438448">
    <property type="component" value="Unassembled WGS sequence"/>
</dbReference>
<evidence type="ECO:0000256" key="1">
    <source>
        <dbReference type="ARBA" id="ARBA00022450"/>
    </source>
</evidence>
<dbReference type="Gene3D" id="3.30.70.3290">
    <property type="match status" value="1"/>
</dbReference>
<dbReference type="FunFam" id="3.40.366.10:FF:000002">
    <property type="entry name" value="Probable polyketide synthase 2"/>
    <property type="match status" value="1"/>
</dbReference>
<dbReference type="InterPro" id="IPR009081">
    <property type="entry name" value="PP-bd_ACP"/>
</dbReference>
<accession>A0A7K0D3B1</accession>
<dbReference type="InterPro" id="IPR042104">
    <property type="entry name" value="PKS_dehydratase_sf"/>
</dbReference>
<dbReference type="SUPFAM" id="SSF47336">
    <property type="entry name" value="ACP-like"/>
    <property type="match status" value="1"/>
</dbReference>
<keyword evidence="5" id="KW-0511">Multifunctional enzyme</keyword>
<proteinExistence type="predicted"/>
<feature type="region of interest" description="C-terminal hotdog fold" evidence="7">
    <location>
        <begin position="1043"/>
        <end position="1192"/>
    </location>
</feature>
<dbReference type="Pfam" id="PF00107">
    <property type="entry name" value="ADH_zinc_N"/>
    <property type="match status" value="1"/>
</dbReference>
<dbReference type="InterPro" id="IPR049900">
    <property type="entry name" value="PKS_mFAS_DH"/>
</dbReference>
<dbReference type="Pfam" id="PF00698">
    <property type="entry name" value="Acyl_transf_1"/>
    <property type="match status" value="1"/>
</dbReference>
<dbReference type="CDD" id="cd00833">
    <property type="entry name" value="PKS"/>
    <property type="match status" value="1"/>
</dbReference>
<name>A0A7K0D3B1_9NOCA</name>
<dbReference type="GO" id="GO:0005886">
    <property type="term" value="C:plasma membrane"/>
    <property type="evidence" value="ECO:0007669"/>
    <property type="project" value="TreeGrafter"/>
</dbReference>
<protein>
    <submittedName>
        <fullName evidence="12">Phthioceranic/hydroxyphthioceranic acid synthase</fullName>
        <ecNumber evidence="12">2.3.1.-</ecNumber>
    </submittedName>
</protein>
<dbReference type="PROSITE" id="PS52004">
    <property type="entry name" value="KS3_2"/>
    <property type="match status" value="1"/>
</dbReference>
<keyword evidence="3 12" id="KW-0808">Transferase</keyword>
<keyword evidence="4" id="KW-0521">NADP</keyword>
<dbReference type="InterPro" id="IPR013149">
    <property type="entry name" value="ADH-like_C"/>
</dbReference>
<dbReference type="Gene3D" id="3.90.180.10">
    <property type="entry name" value="Medium-chain alcohol dehydrogenases, catalytic domain"/>
    <property type="match status" value="1"/>
</dbReference>
<dbReference type="InterPro" id="IPR050091">
    <property type="entry name" value="PKS_NRPS_Biosynth_Enz"/>
</dbReference>
<dbReference type="SMART" id="SM00825">
    <property type="entry name" value="PKS_KS"/>
    <property type="match status" value="1"/>
</dbReference>
<dbReference type="SMART" id="SM00826">
    <property type="entry name" value="PKS_DH"/>
    <property type="match status" value="1"/>
</dbReference>
<feature type="domain" description="PKS/mFAS DH" evidence="11">
    <location>
        <begin position="907"/>
        <end position="1192"/>
    </location>
</feature>
<dbReference type="InterPro" id="IPR016035">
    <property type="entry name" value="Acyl_Trfase/lysoPLipase"/>
</dbReference>
<organism evidence="12 13">
    <name type="scientific">Nocardia macrotermitis</name>
    <dbReference type="NCBI Taxonomy" id="2585198"/>
    <lineage>
        <taxon>Bacteria</taxon>
        <taxon>Bacillati</taxon>
        <taxon>Actinomycetota</taxon>
        <taxon>Actinomycetes</taxon>
        <taxon>Mycobacteriales</taxon>
        <taxon>Nocardiaceae</taxon>
        <taxon>Nocardia</taxon>
    </lineage>
</organism>
<evidence type="ECO:0000313" key="12">
    <source>
        <dbReference type="EMBL" id="MQY20220.1"/>
    </source>
</evidence>
<evidence type="ECO:0000256" key="2">
    <source>
        <dbReference type="ARBA" id="ARBA00022553"/>
    </source>
</evidence>
<dbReference type="SMART" id="SM00829">
    <property type="entry name" value="PKS_ER"/>
    <property type="match status" value="1"/>
</dbReference>
<feature type="region of interest" description="Disordered" evidence="8">
    <location>
        <begin position="462"/>
        <end position="487"/>
    </location>
</feature>
<feature type="domain" description="Ketosynthase family 3 (KS3)" evidence="10">
    <location>
        <begin position="1"/>
        <end position="424"/>
    </location>
</feature>
<dbReference type="GO" id="GO:0016491">
    <property type="term" value="F:oxidoreductase activity"/>
    <property type="evidence" value="ECO:0007669"/>
    <property type="project" value="InterPro"/>
</dbReference>
<dbReference type="Gene3D" id="1.10.1200.10">
    <property type="entry name" value="ACP-like"/>
    <property type="match status" value="1"/>
</dbReference>
<dbReference type="FunFam" id="3.40.47.10:FF:000019">
    <property type="entry name" value="Polyketide synthase type I"/>
    <property type="match status" value="1"/>
</dbReference>
<dbReference type="InterPro" id="IPR001227">
    <property type="entry name" value="Ac_transferase_dom_sf"/>
</dbReference>
<dbReference type="CDD" id="cd05195">
    <property type="entry name" value="enoyl_red"/>
    <property type="match status" value="1"/>
</dbReference>
<dbReference type="Gene3D" id="3.40.47.10">
    <property type="match status" value="1"/>
</dbReference>
<dbReference type="Gene3D" id="3.10.129.110">
    <property type="entry name" value="Polyketide synthase dehydratase"/>
    <property type="match status" value="1"/>
</dbReference>
<dbReference type="InterPro" id="IPR016036">
    <property type="entry name" value="Malonyl_transacylase_ACP-bd"/>
</dbReference>
<dbReference type="PANTHER" id="PTHR43775">
    <property type="entry name" value="FATTY ACID SYNTHASE"/>
    <property type="match status" value="1"/>
</dbReference>
<keyword evidence="13" id="KW-1185">Reference proteome</keyword>
<dbReference type="Pfam" id="PF02801">
    <property type="entry name" value="Ketoacyl-synt_C"/>
    <property type="match status" value="1"/>
</dbReference>
<dbReference type="Pfam" id="PF08659">
    <property type="entry name" value="KR"/>
    <property type="match status" value="1"/>
</dbReference>
<dbReference type="Pfam" id="PF21089">
    <property type="entry name" value="PKS_DH_N"/>
    <property type="match status" value="1"/>
</dbReference>
<evidence type="ECO:0000259" key="9">
    <source>
        <dbReference type="PROSITE" id="PS50075"/>
    </source>
</evidence>
<feature type="active site" description="Proton donor; for dehydratase activity" evidence="7">
    <location>
        <position position="1107"/>
    </location>
</feature>
<dbReference type="SUPFAM" id="SSF52151">
    <property type="entry name" value="FabD/lysophospholipase-like"/>
    <property type="match status" value="1"/>
</dbReference>
<dbReference type="FunFam" id="3.40.50.720:FF:000209">
    <property type="entry name" value="Polyketide synthase Pks12"/>
    <property type="match status" value="1"/>
</dbReference>
<dbReference type="InterPro" id="IPR049552">
    <property type="entry name" value="PKS_DH_N"/>
</dbReference>
<sequence length="2138" mass="228345">MVAIAIIGIGCRYPGGIVDSSSFWDFLVRKGDAVTEIPDWRWDVDRYYDPDPEAPGRMYTRHASFVDEHFARFDSDFFGISRREAATLDPQQRRLLQVSWEALDDAGVAGHVTGTSVGTFIGGFTNDNAVGKAGSHALDRIDNFAATSSSQTLLSNRIAYTFDLHGPSLTVDTACSSSLVATHLGVRAIADGECEIALVGGSNVIFQPETFITMCKGRFLSVDGRCKSFDASADGYGRGEGVGVVVLKSLEHAVRDRDRIYAVIRGSGVNQDGRTLALPVPNPDSQFALARKVAQDAGIDPARVGYVEAHGTGTGVGDPLEASALGRAYGLAEGRTRPLRMGSVKNNFGHTEAAAGVAGLIKAALTVREGRVAPQAYLENPNPEIAFDDLGLTVPLEVEDLDGIHAGVNSFGYGGTNAHVLVERAPDPVPADEARDEVRVFPVSARSEESLRRLARGYGDLLRSHPSNAEPASPTADSPTVDAASGGGAVDVPRVKAAVVHRRAHHHLRRGFVYRNTEDLVAQLDSFASGEGKVGDRVLVEGLRTPVFVFSGMGPQWWAMGRTLLVGSGRFRDTAETIDAEFRKIAGWSILEEMLADEDSSRIARTDIAQPANFLIQVALVDHLAQWGVHPAAIVGHSVGEVSAAYVSGALSLTDALTVAYHRSRLQAQTAGSGGMLAVGLGPDEARQRCERFGDALSVAAVNGSTAVTLAGLEGPLEELREELTADGVFARRLRVEVPYHSHLMDPILGELTQSLAGLTPREPTVPVYSTVTGELFDAKEFADPAYWCRNVRDTVRFADAIDALIEQRFRVFLEVGPHPVLVGNIREAFIRHSVSGAGIGTLHRDEDAESAALTALAELYRAGAVDAPGDVSTYRDTKVAHLDLPPYPWLDLEVWEENIRTLRARHGDANRFALLGDRTDSLESEWELTLAPANLPWLRDHNVGGAVVLPGAGYIDAALAAARQRSSRQQCGVDALAFVAPLIVSEHDVPVVRVAVENAAKRLSIKSRSGHGDLWTQHAFGRLVEMDSGAHRLEVPAEESGDIAFDHDEIYAAMDALGLAYGPAFRRIRRARVRGTTCVAELDTHGIVEGEFAPDAPHVVHPALTDAAFQCAAVLLAASSTAQHTRAVAHVPAAVDRVRLFGPIPEKLLAVVSVVSTAPLRVDAFLTDENGEVALALYGAEFAPIGVAPDPLDDLERLFYERRWEDLEALSPNDQGRAINVAVTIGEPARAVLSGVTQGPIEPLRIAWDADPDDATAIAAVTQQLTETLSRDGYLRIGLVPGPGYDAAGLAYRVVSFARVVVAASSGRLEDDPSDFDVRVVVVTGNGMVGPGDTACDPAHAALIGLRRTLANEQNPIGWALIDTDASVNTESLVSELIRGTSAESDEIRLRGDGRSAERLLRSAAEFVEKWDVPIQLESAEEPYEVVLPRTRLLKDLALRACDRVPPGPREVEVRVETIGLNYKDPLKVLGILTERQLAGTYFGTVPGMEGYGVVTRVGSEVTEFEVGDAMAVATRGLLSRYALLDMDGGGAWVRAPRAVLGDHRELDPLAIGSGLPFVTAYYSFHTLADLGPGDSVLIHGAAGGMGMAAVQVAASLGATVFATAGSAERRAAVAKLGATHVLDSRSSSFVDEVLRLTDGRGVDVVYNSMPGEVISQDFTVAAEFGRIIEIGKADVYFGGTVDLRPFNRNLSFYSIDMDRLLAQRPERFRELMKECVVALAQGGVEPLPYVRFPITELSAAFETVLRASQVGRVVVDLRTDVPEVLPQRPPALAVRPDATYLITGGFGAFGLATARALVQRGATRLVLVGRRGVTTDEVRRQLEVLAARGVEVVCESADVSDPAAVGRVLDATVDPARPLRGVFHTAGVIADEPIADISAETIGTVFAPKVGGAFALDAATRERGLELDAFVLYSSISAITGTIPQASYAAANTTLDAFAAARRAAGLAGTSVNWGAMAGGGMAEASLAVSKYLEVLGFIPLDMDRGAGLLFDSARFGQANLMIADLDWATWRGSNRVAAESGRFEEVVDEVPESQQAAAARQMLLNLPPEERAPAVIKVIVEQLSEVLGVEPESIDTRGPIADLGIDSVMGVEFGARVQKQLDVQMSVFQFTGDLTIESIAARVVKLLEQEQEKAA</sequence>
<evidence type="ECO:0000256" key="6">
    <source>
        <dbReference type="ARBA" id="ARBA00023315"/>
    </source>
</evidence>
<dbReference type="RefSeq" id="WP_153411138.1">
    <property type="nucleotide sequence ID" value="NZ_WEGK01000006.1"/>
</dbReference>
<reference evidence="12 13" key="1">
    <citation type="submission" date="2019-10" db="EMBL/GenBank/DDBJ databases">
        <title>Nocardia macrotermitis sp. nov. and Nocardia aurantia sp. nov., isolated from the gut of fungus growing-termite Macrotermes natalensis.</title>
        <authorList>
            <person name="Benndorf R."/>
            <person name="Schwitalla J."/>
            <person name="Martin K."/>
            <person name="De Beer W."/>
            <person name="Kaster A.-K."/>
            <person name="Vollmers J."/>
            <person name="Poulsen M."/>
            <person name="Beemelmanns C."/>
        </authorList>
    </citation>
    <scope>NUCLEOTIDE SEQUENCE [LARGE SCALE GENOMIC DNA]</scope>
    <source>
        <strain evidence="12 13">RB20</strain>
    </source>
</reference>
<dbReference type="SUPFAM" id="SSF53901">
    <property type="entry name" value="Thiolase-like"/>
    <property type="match status" value="1"/>
</dbReference>
<keyword evidence="2" id="KW-0597">Phosphoprotein</keyword>
<dbReference type="InterPro" id="IPR020807">
    <property type="entry name" value="PKS_DH"/>
</dbReference>
<evidence type="ECO:0000256" key="5">
    <source>
        <dbReference type="ARBA" id="ARBA00023268"/>
    </source>
</evidence>
<dbReference type="GO" id="GO:0031177">
    <property type="term" value="F:phosphopantetheine binding"/>
    <property type="evidence" value="ECO:0007669"/>
    <property type="project" value="InterPro"/>
</dbReference>
<dbReference type="InterPro" id="IPR036736">
    <property type="entry name" value="ACP-like_sf"/>
</dbReference>
<dbReference type="PANTHER" id="PTHR43775:SF37">
    <property type="entry name" value="SI:DKEY-61P9.11"/>
    <property type="match status" value="1"/>
</dbReference>
<dbReference type="InterPro" id="IPR020806">
    <property type="entry name" value="PKS_PP-bd"/>
</dbReference>
<dbReference type="Pfam" id="PF08240">
    <property type="entry name" value="ADH_N"/>
    <property type="match status" value="1"/>
</dbReference>
<dbReference type="GO" id="GO:0071770">
    <property type="term" value="P:DIM/DIP cell wall layer assembly"/>
    <property type="evidence" value="ECO:0007669"/>
    <property type="project" value="TreeGrafter"/>
</dbReference>
<keyword evidence="6 12" id="KW-0012">Acyltransferase</keyword>
<dbReference type="Pfam" id="PF14765">
    <property type="entry name" value="PS-DH"/>
    <property type="match status" value="1"/>
</dbReference>
<dbReference type="InterPro" id="IPR013968">
    <property type="entry name" value="PKS_KR"/>
</dbReference>
<dbReference type="InterPro" id="IPR014030">
    <property type="entry name" value="Ketoacyl_synth_N"/>
</dbReference>
<dbReference type="InterPro" id="IPR020841">
    <property type="entry name" value="PKS_Beta-ketoAc_synthase_dom"/>
</dbReference>
<dbReference type="SUPFAM" id="SSF55048">
    <property type="entry name" value="Probable ACP-binding domain of malonyl-CoA ACP transacylase"/>
    <property type="match status" value="1"/>
</dbReference>
<dbReference type="SMART" id="SM01294">
    <property type="entry name" value="PKS_PP_betabranch"/>
    <property type="match status" value="1"/>
</dbReference>
<dbReference type="InterPro" id="IPR036291">
    <property type="entry name" value="NAD(P)-bd_dom_sf"/>
</dbReference>
<dbReference type="InterPro" id="IPR014031">
    <property type="entry name" value="Ketoacyl_synth_C"/>
</dbReference>
<dbReference type="EMBL" id="WEGK01000006">
    <property type="protein sequence ID" value="MQY20220.1"/>
    <property type="molecule type" value="Genomic_DNA"/>
</dbReference>
<evidence type="ECO:0000256" key="8">
    <source>
        <dbReference type="SAM" id="MobiDB-lite"/>
    </source>
</evidence>
<keyword evidence="1" id="KW-0596">Phosphopantetheine</keyword>
<dbReference type="GO" id="GO:0004312">
    <property type="term" value="F:fatty acid synthase activity"/>
    <property type="evidence" value="ECO:0007669"/>
    <property type="project" value="TreeGrafter"/>
</dbReference>
<dbReference type="InterPro" id="IPR049551">
    <property type="entry name" value="PKS_DH_C"/>
</dbReference>
<dbReference type="SMART" id="SM00827">
    <property type="entry name" value="PKS_AT"/>
    <property type="match status" value="1"/>
</dbReference>
<evidence type="ECO:0000259" key="10">
    <source>
        <dbReference type="PROSITE" id="PS52004"/>
    </source>
</evidence>
<dbReference type="GO" id="GO:0006633">
    <property type="term" value="P:fatty acid biosynthetic process"/>
    <property type="evidence" value="ECO:0007669"/>
    <property type="project" value="TreeGrafter"/>
</dbReference>
<dbReference type="Pfam" id="PF00550">
    <property type="entry name" value="PP-binding"/>
    <property type="match status" value="1"/>
</dbReference>
<evidence type="ECO:0000256" key="7">
    <source>
        <dbReference type="PROSITE-ProRule" id="PRU01363"/>
    </source>
</evidence>
<dbReference type="SMART" id="SM00822">
    <property type="entry name" value="PKS_KR"/>
    <property type="match status" value="1"/>
</dbReference>
<feature type="domain" description="Carrier" evidence="9">
    <location>
        <begin position="2053"/>
        <end position="2130"/>
    </location>
</feature>
<comment type="caution">
    <text evidence="12">The sequence shown here is derived from an EMBL/GenBank/DDBJ whole genome shotgun (WGS) entry which is preliminary data.</text>
</comment>
<evidence type="ECO:0000259" key="11">
    <source>
        <dbReference type="PROSITE" id="PS52019"/>
    </source>
</evidence>
<dbReference type="SMART" id="SM00823">
    <property type="entry name" value="PKS_PP"/>
    <property type="match status" value="1"/>
</dbReference>
<feature type="active site" description="Proton acceptor; for dehydratase activity" evidence="7">
    <location>
        <position position="942"/>
    </location>
</feature>
<gene>
    <name evidence="12" type="primary">pks2</name>
    <name evidence="12" type="ORF">NRB20_33190</name>
</gene>
<dbReference type="InterPro" id="IPR020843">
    <property type="entry name" value="ER"/>
</dbReference>
<dbReference type="Gene3D" id="3.40.50.720">
    <property type="entry name" value="NAD(P)-binding Rossmann-like Domain"/>
    <property type="match status" value="3"/>
</dbReference>
<dbReference type="InterPro" id="IPR011032">
    <property type="entry name" value="GroES-like_sf"/>
</dbReference>
<dbReference type="InterPro" id="IPR057326">
    <property type="entry name" value="KR_dom"/>
</dbReference>
<dbReference type="EC" id="2.3.1.-" evidence="12"/>
<dbReference type="PROSITE" id="PS50075">
    <property type="entry name" value="CARRIER"/>
    <property type="match status" value="1"/>
</dbReference>
<evidence type="ECO:0000256" key="4">
    <source>
        <dbReference type="ARBA" id="ARBA00022857"/>
    </source>
</evidence>
<evidence type="ECO:0000313" key="13">
    <source>
        <dbReference type="Proteomes" id="UP000438448"/>
    </source>
</evidence>
<dbReference type="Pfam" id="PF16197">
    <property type="entry name" value="KAsynt_C_assoc"/>
    <property type="match status" value="1"/>
</dbReference>
<feature type="region of interest" description="N-terminal hotdog fold" evidence="7">
    <location>
        <begin position="907"/>
        <end position="1031"/>
    </location>
</feature>
<dbReference type="PROSITE" id="PS52019">
    <property type="entry name" value="PKS_MFAS_DH"/>
    <property type="match status" value="1"/>
</dbReference>
<dbReference type="Pfam" id="PF00109">
    <property type="entry name" value="ketoacyl-synt"/>
    <property type="match status" value="1"/>
</dbReference>
<dbReference type="InterPro" id="IPR016039">
    <property type="entry name" value="Thiolase-like"/>
</dbReference>
<dbReference type="OrthoDB" id="9778690at2"/>
<dbReference type="InterPro" id="IPR032821">
    <property type="entry name" value="PKS_assoc"/>
</dbReference>
<dbReference type="GO" id="GO:0005737">
    <property type="term" value="C:cytoplasm"/>
    <property type="evidence" value="ECO:0007669"/>
    <property type="project" value="TreeGrafter"/>
</dbReference>
<dbReference type="SUPFAM" id="SSF50129">
    <property type="entry name" value="GroES-like"/>
    <property type="match status" value="1"/>
</dbReference>
<evidence type="ECO:0000256" key="3">
    <source>
        <dbReference type="ARBA" id="ARBA00022679"/>
    </source>
</evidence>
<dbReference type="InterPro" id="IPR013154">
    <property type="entry name" value="ADH-like_N"/>
</dbReference>
<dbReference type="InterPro" id="IPR014043">
    <property type="entry name" value="Acyl_transferase_dom"/>
</dbReference>
<dbReference type="SUPFAM" id="SSF51735">
    <property type="entry name" value="NAD(P)-binding Rossmann-fold domains"/>
    <property type="match status" value="3"/>
</dbReference>
<dbReference type="Gene3D" id="3.40.366.10">
    <property type="entry name" value="Malonyl-Coenzyme A Acyl Carrier Protein, domain 2"/>
    <property type="match status" value="1"/>
</dbReference>